<comment type="caution">
    <text evidence="3">The sequence shown here is derived from an EMBL/GenBank/DDBJ whole genome shotgun (WGS) entry which is preliminary data.</text>
</comment>
<reference evidence="3 4" key="1">
    <citation type="submission" date="2018-04" db="EMBL/GenBank/DDBJ databases">
        <title>Massilia violaceinigra sp. nov., a novel purple-pigmented bacterium isolated from Tianshan glacier, Xinjiang, China.</title>
        <authorList>
            <person name="Wang H."/>
        </authorList>
    </citation>
    <scope>NUCLEOTIDE SEQUENCE [LARGE SCALE GENOMIC DNA]</scope>
    <source>
        <strain evidence="3 4">B448-2</strain>
    </source>
</reference>
<accession>A0A2U2HGY7</accession>
<sequence>MKILTKSAQAMAIIGMLVCSAAMAGDIVEGNGHTKEEATRNAERRAHEKARENNTCHITRVKMSECKRESDGTWTCYAAAAHHGNRCK</sequence>
<dbReference type="Proteomes" id="UP000241421">
    <property type="component" value="Unassembled WGS sequence"/>
</dbReference>
<evidence type="ECO:0000313" key="4">
    <source>
        <dbReference type="Proteomes" id="UP000241421"/>
    </source>
</evidence>
<evidence type="ECO:0000256" key="1">
    <source>
        <dbReference type="SAM" id="MobiDB-lite"/>
    </source>
</evidence>
<feature type="region of interest" description="Disordered" evidence="1">
    <location>
        <begin position="31"/>
        <end position="53"/>
    </location>
</feature>
<evidence type="ECO:0000313" key="3">
    <source>
        <dbReference type="EMBL" id="PWF44657.1"/>
    </source>
</evidence>
<protein>
    <recommendedName>
        <fullName evidence="5">DUF4189 domain-containing protein</fullName>
    </recommendedName>
</protein>
<keyword evidence="4" id="KW-1185">Reference proteome</keyword>
<feature type="chain" id="PRO_5015662477" description="DUF4189 domain-containing protein" evidence="2">
    <location>
        <begin position="25"/>
        <end position="88"/>
    </location>
</feature>
<gene>
    <name evidence="3" type="ORF">C7C56_019155</name>
</gene>
<dbReference type="AlphaFoldDB" id="A0A2U2HGY7"/>
<evidence type="ECO:0000256" key="2">
    <source>
        <dbReference type="SAM" id="SignalP"/>
    </source>
</evidence>
<feature type="signal peptide" evidence="2">
    <location>
        <begin position="1"/>
        <end position="24"/>
    </location>
</feature>
<name>A0A2U2HGY7_9BURK</name>
<keyword evidence="2" id="KW-0732">Signal</keyword>
<feature type="compositionally biased region" description="Basic and acidic residues" evidence="1">
    <location>
        <begin position="32"/>
        <end position="53"/>
    </location>
</feature>
<dbReference type="RefSeq" id="WP_106758975.1">
    <property type="nucleotide sequence ID" value="NZ_PXWF02000265.1"/>
</dbReference>
<evidence type="ECO:0008006" key="5">
    <source>
        <dbReference type="Google" id="ProtNLM"/>
    </source>
</evidence>
<proteinExistence type="predicted"/>
<dbReference type="EMBL" id="PXWF02000265">
    <property type="protein sequence ID" value="PWF44657.1"/>
    <property type="molecule type" value="Genomic_DNA"/>
</dbReference>
<organism evidence="3 4">
    <name type="scientific">Massilia glaciei</name>
    <dbReference type="NCBI Taxonomy" id="1524097"/>
    <lineage>
        <taxon>Bacteria</taxon>
        <taxon>Pseudomonadati</taxon>
        <taxon>Pseudomonadota</taxon>
        <taxon>Betaproteobacteria</taxon>
        <taxon>Burkholderiales</taxon>
        <taxon>Oxalobacteraceae</taxon>
        <taxon>Telluria group</taxon>
        <taxon>Massilia</taxon>
    </lineage>
</organism>